<feature type="compositionally biased region" description="Basic residues" evidence="1">
    <location>
        <begin position="686"/>
        <end position="696"/>
    </location>
</feature>
<proteinExistence type="predicted"/>
<dbReference type="Proteomes" id="UP001642464">
    <property type="component" value="Unassembled WGS sequence"/>
</dbReference>
<comment type="caution">
    <text evidence="2">The sequence shown here is derived from an EMBL/GenBank/DDBJ whole genome shotgun (WGS) entry which is preliminary data.</text>
</comment>
<dbReference type="EMBL" id="CAXAMM010009224">
    <property type="protein sequence ID" value="CAK9019757.1"/>
    <property type="molecule type" value="Genomic_DNA"/>
</dbReference>
<organism evidence="2 3">
    <name type="scientific">Durusdinium trenchii</name>
    <dbReference type="NCBI Taxonomy" id="1381693"/>
    <lineage>
        <taxon>Eukaryota</taxon>
        <taxon>Sar</taxon>
        <taxon>Alveolata</taxon>
        <taxon>Dinophyceae</taxon>
        <taxon>Suessiales</taxon>
        <taxon>Symbiodiniaceae</taxon>
        <taxon>Durusdinium</taxon>
    </lineage>
</organism>
<feature type="region of interest" description="Disordered" evidence="1">
    <location>
        <begin position="656"/>
        <end position="723"/>
    </location>
</feature>
<name>A0ABP0JZJ4_9DINO</name>
<evidence type="ECO:0000256" key="1">
    <source>
        <dbReference type="SAM" id="MobiDB-lite"/>
    </source>
</evidence>
<evidence type="ECO:0000313" key="3">
    <source>
        <dbReference type="Proteomes" id="UP001642464"/>
    </source>
</evidence>
<gene>
    <name evidence="2" type="ORF">SCF082_LOCUS14651</name>
</gene>
<feature type="compositionally biased region" description="Low complexity" evidence="1">
    <location>
        <begin position="702"/>
        <end position="723"/>
    </location>
</feature>
<reference evidence="2 3" key="1">
    <citation type="submission" date="2024-02" db="EMBL/GenBank/DDBJ databases">
        <authorList>
            <person name="Chen Y."/>
            <person name="Shah S."/>
            <person name="Dougan E. K."/>
            <person name="Thang M."/>
            <person name="Chan C."/>
        </authorList>
    </citation>
    <scope>NUCLEOTIDE SEQUENCE [LARGE SCALE GENOMIC DNA]</scope>
</reference>
<sequence length="723" mass="82118">MADKKKQWTSLSEPYKSKVLHELVSCAAPHCHQPEDFQQLFHRFLQRIAREYPNLSQACSNLQTTASALKCIESLGALREERASEGPFHKPSITINELDNALVQSVQDRTVLGQYGYNLTKKHYGTVYRKEAVLRKDVPEKVNLGGRPSIVTDEKKVELVRQVLEEHTIDSERVVITGRGTKRRMVIAKHLTKRKHRLWTEVESLHKALSWSTFQRLVRLHFPHVRNPRRNTDVCYHCKTFDKDILPAALKLTEAIRSDISKLLPVYFEDFHSQAVKLGCSKDKEEVKYLELLEAFLKQKESNSSQDPMRTSLSRSSRITLHSLEASGIHKLKPHVELVRAYEWHKVSARRQGNFLKKMREGGLPFDTLMLQVDFKENVKYPMGPDETSEEWHAQNKLSLTVFGANVLAPKRGGGHIEMFILLVTEILDHDAQAGCMMVNSSLQHARQNPIVNWAAVENLLLVADCGPHFRSKENVAHFCVTLPCALKMSVEVCWLAECHGKSGVDRCFGWCNRWISDYIQKQPIHGLKDLLKCFQAGSQQMMREDPRSPTIYVDEFAPGPSRPSRRKFFVSDELKVSRTYSLVGRLSPHADSGVQIRNKVFSDMDGGKALAFAVTENVSDEPQPWRIRYYDKVRSWEVGGPEPGQDNSITRRFREQKAVKSKSMPKSKPTFLERCSSKALTLRKAAAKKRRKLRQLRGPPSTSSSSSSSSSDSSASSSSSTP</sequence>
<accession>A0ABP0JZJ4</accession>
<protein>
    <submittedName>
        <fullName evidence="2">Uncharacterized protein</fullName>
    </submittedName>
</protein>
<evidence type="ECO:0000313" key="2">
    <source>
        <dbReference type="EMBL" id="CAK9019757.1"/>
    </source>
</evidence>
<keyword evidence="3" id="KW-1185">Reference proteome</keyword>